<dbReference type="PROSITE" id="PS51257">
    <property type="entry name" value="PROKAR_LIPOPROTEIN"/>
    <property type="match status" value="1"/>
</dbReference>
<gene>
    <name evidence="1" type="ORF">BCF46_3859</name>
</gene>
<proteinExistence type="predicted"/>
<evidence type="ECO:0000313" key="2">
    <source>
        <dbReference type="Proteomes" id="UP000269157"/>
    </source>
</evidence>
<comment type="caution">
    <text evidence="1">The sequence shown here is derived from an EMBL/GenBank/DDBJ whole genome shotgun (WGS) entry which is preliminary data.</text>
</comment>
<dbReference type="OrthoDB" id="7870099at2"/>
<accession>A0A497V244</accession>
<dbReference type="AlphaFoldDB" id="A0A497V244"/>
<name>A0A497V244_9RHOB</name>
<reference evidence="1 2" key="1">
    <citation type="submission" date="2018-10" db="EMBL/GenBank/DDBJ databases">
        <title>Genomic Encyclopedia of Archaeal and Bacterial Type Strains, Phase II (KMG-II): from individual species to whole genera.</title>
        <authorList>
            <person name="Goeker M."/>
        </authorList>
    </citation>
    <scope>NUCLEOTIDE SEQUENCE [LARGE SCALE GENOMIC DNA]</scope>
    <source>
        <strain evidence="1 2">DSM 29466</strain>
    </source>
</reference>
<evidence type="ECO:0000313" key="1">
    <source>
        <dbReference type="EMBL" id="RLJ36277.1"/>
    </source>
</evidence>
<dbReference type="EMBL" id="RCCE01000009">
    <property type="protein sequence ID" value="RLJ36277.1"/>
    <property type="molecule type" value="Genomic_DNA"/>
</dbReference>
<dbReference type="RefSeq" id="WP_121028235.1">
    <property type="nucleotide sequence ID" value="NZ_RCCE01000009.1"/>
</dbReference>
<sequence length="83" mass="8320">MKLTSLMFLAALGLTACGDYQGLQANCFDGGNNASNNTDVVTRSANNSLNFLPQSGDRVSTSTAPVSDCTFTALGGPGGAGGE</sequence>
<keyword evidence="2" id="KW-1185">Reference proteome</keyword>
<evidence type="ECO:0008006" key="3">
    <source>
        <dbReference type="Google" id="ProtNLM"/>
    </source>
</evidence>
<organism evidence="1 2">
    <name type="scientific">Litoreibacter meonggei</name>
    <dbReference type="NCBI Taxonomy" id="1049199"/>
    <lineage>
        <taxon>Bacteria</taxon>
        <taxon>Pseudomonadati</taxon>
        <taxon>Pseudomonadota</taxon>
        <taxon>Alphaproteobacteria</taxon>
        <taxon>Rhodobacterales</taxon>
        <taxon>Roseobacteraceae</taxon>
        <taxon>Litoreibacter</taxon>
    </lineage>
</organism>
<protein>
    <recommendedName>
        <fullName evidence="3">Lipoprotein</fullName>
    </recommendedName>
</protein>
<dbReference type="Proteomes" id="UP000269157">
    <property type="component" value="Unassembled WGS sequence"/>
</dbReference>